<keyword evidence="10" id="KW-0812">Transmembrane</keyword>
<dbReference type="PROSITE" id="PS52035">
    <property type="entry name" value="PEPTIDASE_M14"/>
    <property type="match status" value="1"/>
</dbReference>
<dbReference type="PROSITE" id="PS00133">
    <property type="entry name" value="CARBOXYPEPT_ZN_2"/>
    <property type="match status" value="1"/>
</dbReference>
<dbReference type="InterPro" id="IPR057246">
    <property type="entry name" value="CARBOXYPEPT_ZN_1"/>
</dbReference>
<dbReference type="SUPFAM" id="SSF49464">
    <property type="entry name" value="Carboxypeptidase regulatory domain-like"/>
    <property type="match status" value="2"/>
</dbReference>
<dbReference type="PANTHER" id="PTHR11532:SF62">
    <property type="entry name" value="CARBOXYPEPTIDASE D"/>
    <property type="match status" value="1"/>
</dbReference>
<dbReference type="CDD" id="cd11308">
    <property type="entry name" value="Peptidase_M14NE-CP-C_like"/>
    <property type="match status" value="1"/>
</dbReference>
<keyword evidence="5" id="KW-0479">Metal-binding</keyword>
<dbReference type="InterPro" id="IPR057247">
    <property type="entry name" value="CARBOXYPEPT_ZN_2"/>
</dbReference>
<dbReference type="GO" id="GO:0005615">
    <property type="term" value="C:extracellular space"/>
    <property type="evidence" value="ECO:0007669"/>
    <property type="project" value="TreeGrafter"/>
</dbReference>
<reference evidence="13" key="1">
    <citation type="submission" date="2013-10" db="EMBL/GenBank/DDBJ databases">
        <title>Genome sequencing of Onchocerca volvulus.</title>
        <authorList>
            <person name="Cotton J."/>
            <person name="Tsai J."/>
            <person name="Stanley E."/>
            <person name="Tracey A."/>
            <person name="Holroyd N."/>
            <person name="Lustigman S."/>
            <person name="Berriman M."/>
        </authorList>
    </citation>
    <scope>NUCLEOTIDE SEQUENCE</scope>
</reference>
<organism evidence="12 13">
    <name type="scientific">Onchocerca volvulus</name>
    <dbReference type="NCBI Taxonomy" id="6282"/>
    <lineage>
        <taxon>Eukaryota</taxon>
        <taxon>Metazoa</taxon>
        <taxon>Ecdysozoa</taxon>
        <taxon>Nematoda</taxon>
        <taxon>Chromadorea</taxon>
        <taxon>Rhabditida</taxon>
        <taxon>Spirurina</taxon>
        <taxon>Spiruromorpha</taxon>
        <taxon>Filarioidea</taxon>
        <taxon>Onchocercidae</taxon>
        <taxon>Onchocerca</taxon>
    </lineage>
</organism>
<name>A0A8R1U3B0_ONCVO</name>
<dbReference type="Pfam" id="PF00246">
    <property type="entry name" value="Peptidase_M14"/>
    <property type="match status" value="1"/>
</dbReference>
<feature type="active site" description="Proton donor/acceptor" evidence="9">
    <location>
        <position position="348"/>
    </location>
</feature>
<dbReference type="SUPFAM" id="SSF53187">
    <property type="entry name" value="Zn-dependent exopeptidases"/>
    <property type="match status" value="1"/>
</dbReference>
<keyword evidence="6" id="KW-0378">Hydrolase</keyword>
<evidence type="ECO:0000259" key="11">
    <source>
        <dbReference type="PROSITE" id="PS52035"/>
    </source>
</evidence>
<dbReference type="PRINTS" id="PR00765">
    <property type="entry name" value="CRBOXYPTASEA"/>
</dbReference>
<dbReference type="CDD" id="cd03858">
    <property type="entry name" value="M14_CP_N-E_like"/>
    <property type="match status" value="1"/>
</dbReference>
<keyword evidence="3" id="KW-0121">Carboxypeptidase</keyword>
<dbReference type="Gene3D" id="2.60.40.1120">
    <property type="entry name" value="Carboxypeptidase-like, regulatory domain"/>
    <property type="match status" value="2"/>
</dbReference>
<keyword evidence="8" id="KW-0325">Glycoprotein</keyword>
<evidence type="ECO:0000256" key="9">
    <source>
        <dbReference type="PROSITE-ProRule" id="PRU01379"/>
    </source>
</evidence>
<evidence type="ECO:0000256" key="3">
    <source>
        <dbReference type="ARBA" id="ARBA00022645"/>
    </source>
</evidence>
<feature type="domain" description="Peptidase M14" evidence="11">
    <location>
        <begin position="81"/>
        <end position="378"/>
    </location>
</feature>
<keyword evidence="10" id="KW-1133">Transmembrane helix</keyword>
<keyword evidence="7" id="KW-0862">Zinc</keyword>
<comment type="similarity">
    <text evidence="2 9">Belongs to the peptidase M14 family.</text>
</comment>
<accession>A0A8R1U3B0</accession>
<evidence type="ECO:0000256" key="5">
    <source>
        <dbReference type="ARBA" id="ARBA00022723"/>
    </source>
</evidence>
<evidence type="ECO:0000256" key="7">
    <source>
        <dbReference type="ARBA" id="ARBA00022833"/>
    </source>
</evidence>
<dbReference type="GO" id="GO:0006518">
    <property type="term" value="P:peptide metabolic process"/>
    <property type="evidence" value="ECO:0007669"/>
    <property type="project" value="TreeGrafter"/>
</dbReference>
<keyword evidence="13" id="KW-1185">Reference proteome</keyword>
<evidence type="ECO:0000256" key="4">
    <source>
        <dbReference type="ARBA" id="ARBA00022670"/>
    </source>
</evidence>
<dbReference type="GO" id="GO:0004181">
    <property type="term" value="F:metallocarboxypeptidase activity"/>
    <property type="evidence" value="ECO:0007669"/>
    <property type="project" value="InterPro"/>
</dbReference>
<evidence type="ECO:0000313" key="12">
    <source>
        <dbReference type="EnsemblMetazoa" id="OVOC991.1"/>
    </source>
</evidence>
<dbReference type="GO" id="GO:0016485">
    <property type="term" value="P:protein processing"/>
    <property type="evidence" value="ECO:0007669"/>
    <property type="project" value="TreeGrafter"/>
</dbReference>
<dbReference type="GO" id="GO:0008270">
    <property type="term" value="F:zinc ion binding"/>
    <property type="evidence" value="ECO:0007669"/>
    <property type="project" value="InterPro"/>
</dbReference>
<evidence type="ECO:0000256" key="6">
    <source>
        <dbReference type="ARBA" id="ARBA00022801"/>
    </source>
</evidence>
<dbReference type="FunFam" id="3.40.630.10:FF:000020">
    <property type="entry name" value="Carboxypeptidase D"/>
    <property type="match status" value="1"/>
</dbReference>
<feature type="transmembrane region" description="Helical" evidence="10">
    <location>
        <begin position="975"/>
        <end position="995"/>
    </location>
</feature>
<keyword evidence="10" id="KW-0472">Membrane</keyword>
<dbReference type="Pfam" id="PF13620">
    <property type="entry name" value="CarboxypepD_reg"/>
    <property type="match status" value="1"/>
</dbReference>
<dbReference type="Proteomes" id="UP000024404">
    <property type="component" value="Unassembled WGS sequence"/>
</dbReference>
<proteinExistence type="inferred from homology"/>
<evidence type="ECO:0000256" key="10">
    <source>
        <dbReference type="SAM" id="Phobius"/>
    </source>
</evidence>
<dbReference type="AlphaFoldDB" id="A0A8R1U3B0"/>
<dbReference type="PANTHER" id="PTHR11532">
    <property type="entry name" value="PROTEASE M14 CARBOXYPEPTIDASE"/>
    <property type="match status" value="1"/>
</dbReference>
<comment type="cofactor">
    <cofactor evidence="1">
        <name>Zn(2+)</name>
        <dbReference type="ChEBI" id="CHEBI:29105"/>
    </cofactor>
</comment>
<dbReference type="Gene3D" id="3.40.630.10">
    <property type="entry name" value="Zn peptidases"/>
    <property type="match status" value="1"/>
</dbReference>
<evidence type="ECO:0000256" key="2">
    <source>
        <dbReference type="ARBA" id="ARBA00005988"/>
    </source>
</evidence>
<keyword evidence="4" id="KW-0645">Protease</keyword>
<dbReference type="PROSITE" id="PS00132">
    <property type="entry name" value="CARBOXYPEPT_ZN_1"/>
    <property type="match status" value="1"/>
</dbReference>
<sequence>MAFWIFSWNAWITWVVSIIVTLAIDWDAEIIASPEESQFSYQGPLWTYFGNKSENVSIFHSREYMQKHVGKFKDVDPERISNHNYSFMTSWLKEYSMKYPNITWLYSVGESVRNRTLWVMAISRSPRIHELGIPEIKYVANMHGNEVVGRELMLYLIALLCDNYGKNSYLTNFVNNVRIHIMPSMNPDGYELGIEGDRSGFVGRSNDNGVDLNRNFPTRFPARREISGGMFLEKETVAVIKWFRQYPFVLSANFHGGSLVANYPYDDSVTGQDNIYSPSVDDRLFVALAYSYARAHANMWKTGRRCGLNVNGDFFLNGITNGAFWYHVSGGMQDWQYVNTNCLEITVEMGCYKFPNKNMLPRLWDEHKYSLLAFMKYAHRGIKGFVFDQKGYPVKNAILSVNQGKNITTTDNGEFWRILLPGTYTVLISHRKYLPQIFNITVDEGSAKLINITLEQKLCEDDNSVFNGKLYPVDGLRVRGEGAVRIAVFGVDSLGKSIVQELINATCLPEDLFVQILQQSTLHLLPSLSTEHALYLKDHELDALLLFGQGLPKSTLFSAGINTPNQFDQKKFDDSLMVVLGNKTISCVNHMLDRAISRMIDAFNMMKTFQLGVSLGCDLNQPELTLTAITAVLQIVVNVFVDVKDHITENSAISSTDLADNFLSAETSKATSASLRYIEEKNCASIINIGLMKALVFGDGHMPHILVMAVEQKTSSMVYEFAMDLCSESLQNQVVHELLNVSTLILIPSIPYTQLYCHDYTSVIKFKPFIEQVLNIYPFIDYVVLLATGGMKVRYTDTSRVGRAKDLAFNYVSQHALIKPTENDVCSRNIPVSTVNELHWRTGEWQEAPDILLVQTACCYEERGTGHLYAENKASLISTLSKRVQGLSGTIKETNGNPVKAPVKITVGSFVFYTKLDGYYYIWLSPGFHTIDVYKESYHSYTFSTKIGLSKQTIHDILLTESSFAFSSLFKGGNLLISFTAFCILAFVFISLYRLRIAHKAKSVKRWKDGFERLPLNDFDSNTSDDDVVLDSTKSPLHRPY</sequence>
<reference evidence="12" key="2">
    <citation type="submission" date="2022-06" db="UniProtKB">
        <authorList>
            <consortium name="EnsemblMetazoa"/>
        </authorList>
    </citation>
    <scope>IDENTIFICATION</scope>
</reference>
<dbReference type="InterPro" id="IPR008969">
    <property type="entry name" value="CarboxyPept-like_regulatory"/>
</dbReference>
<dbReference type="SMART" id="SM00631">
    <property type="entry name" value="Zn_pept"/>
    <property type="match status" value="1"/>
</dbReference>
<evidence type="ECO:0000313" key="13">
    <source>
        <dbReference type="Proteomes" id="UP000024404"/>
    </source>
</evidence>
<dbReference type="EnsemblMetazoa" id="OVOC991.1">
    <property type="protein sequence ID" value="OVOC991.1"/>
    <property type="gene ID" value="WBGene00237800"/>
</dbReference>
<dbReference type="InterPro" id="IPR050753">
    <property type="entry name" value="Peptidase_M14_domain"/>
</dbReference>
<evidence type="ECO:0000256" key="8">
    <source>
        <dbReference type="ARBA" id="ARBA00023180"/>
    </source>
</evidence>
<dbReference type="InterPro" id="IPR000834">
    <property type="entry name" value="Peptidase_M14"/>
</dbReference>
<evidence type="ECO:0000256" key="1">
    <source>
        <dbReference type="ARBA" id="ARBA00001947"/>
    </source>
</evidence>
<dbReference type="EMBL" id="CMVM020000023">
    <property type="status" value="NOT_ANNOTATED_CDS"/>
    <property type="molecule type" value="Genomic_DNA"/>
</dbReference>
<dbReference type="OMA" id="QLNCHDY"/>
<protein>
    <recommendedName>
        <fullName evidence="11">Peptidase M14 domain-containing protein</fullName>
    </recommendedName>
</protein>